<accession>A0A1F7SK67</accession>
<gene>
    <name evidence="7" type="ORF">A3G31_05215</name>
</gene>
<dbReference type="InterPro" id="IPR044946">
    <property type="entry name" value="Restrct_endonuc_typeI_TRD_sf"/>
</dbReference>
<reference evidence="7 8" key="1">
    <citation type="journal article" date="2016" name="Nat. Commun.">
        <title>Thousands of microbial genomes shed light on interconnected biogeochemical processes in an aquifer system.</title>
        <authorList>
            <person name="Anantharaman K."/>
            <person name="Brown C.T."/>
            <person name="Hug L.A."/>
            <person name="Sharon I."/>
            <person name="Castelle C.J."/>
            <person name="Probst A.J."/>
            <person name="Thomas B.C."/>
            <person name="Singh A."/>
            <person name="Wilkins M.J."/>
            <person name="Karaoz U."/>
            <person name="Brodie E.L."/>
            <person name="Williams K.H."/>
            <person name="Hubbard S.S."/>
            <person name="Banfield J.F."/>
        </authorList>
    </citation>
    <scope>NUCLEOTIDE SEQUENCE [LARGE SCALE GENOMIC DNA]</scope>
</reference>
<dbReference type="PANTHER" id="PTHR43140:SF1">
    <property type="entry name" value="TYPE I RESTRICTION ENZYME ECOKI SPECIFICITY SUBUNIT"/>
    <property type="match status" value="1"/>
</dbReference>
<dbReference type="Proteomes" id="UP000178082">
    <property type="component" value="Unassembled WGS sequence"/>
</dbReference>
<proteinExistence type="inferred from homology"/>
<feature type="region of interest" description="Disordered" evidence="5">
    <location>
        <begin position="240"/>
        <end position="266"/>
    </location>
</feature>
<dbReference type="GO" id="GO:0009307">
    <property type="term" value="P:DNA restriction-modification system"/>
    <property type="evidence" value="ECO:0007669"/>
    <property type="project" value="UniProtKB-KW"/>
</dbReference>
<protein>
    <recommendedName>
        <fullName evidence="6">Type I restriction modification DNA specificity domain-containing protein</fullName>
    </recommendedName>
</protein>
<evidence type="ECO:0000259" key="6">
    <source>
        <dbReference type="Pfam" id="PF01420"/>
    </source>
</evidence>
<keyword evidence="4" id="KW-0175">Coiled coil</keyword>
<organism evidence="7 8">
    <name type="scientific">Candidatus Schekmanbacteria bacterium RIFCSPLOWO2_12_FULL_38_15</name>
    <dbReference type="NCBI Taxonomy" id="1817883"/>
    <lineage>
        <taxon>Bacteria</taxon>
        <taxon>Candidatus Schekmaniibacteriota</taxon>
    </lineage>
</organism>
<dbReference type="GO" id="GO:0003677">
    <property type="term" value="F:DNA binding"/>
    <property type="evidence" value="ECO:0007669"/>
    <property type="project" value="UniProtKB-KW"/>
</dbReference>
<dbReference type="SUPFAM" id="SSF116734">
    <property type="entry name" value="DNA methylase specificity domain"/>
    <property type="match status" value="2"/>
</dbReference>
<comment type="caution">
    <text evidence="7">The sequence shown here is derived from an EMBL/GenBank/DDBJ whole genome shotgun (WGS) entry which is preliminary data.</text>
</comment>
<dbReference type="InterPro" id="IPR000055">
    <property type="entry name" value="Restrct_endonuc_typeI_TRD"/>
</dbReference>
<evidence type="ECO:0000256" key="3">
    <source>
        <dbReference type="ARBA" id="ARBA00023125"/>
    </source>
</evidence>
<dbReference type="AlphaFoldDB" id="A0A1F7SK67"/>
<feature type="coiled-coil region" evidence="4">
    <location>
        <begin position="424"/>
        <end position="461"/>
    </location>
</feature>
<evidence type="ECO:0000256" key="5">
    <source>
        <dbReference type="SAM" id="MobiDB-lite"/>
    </source>
</evidence>
<evidence type="ECO:0000256" key="4">
    <source>
        <dbReference type="SAM" id="Coils"/>
    </source>
</evidence>
<evidence type="ECO:0000256" key="1">
    <source>
        <dbReference type="ARBA" id="ARBA00010923"/>
    </source>
</evidence>
<name>A0A1F7SK67_9BACT</name>
<dbReference type="Pfam" id="PF01420">
    <property type="entry name" value="Methylase_S"/>
    <property type="match status" value="2"/>
</dbReference>
<comment type="similarity">
    <text evidence="1">Belongs to the type-I restriction system S methylase family.</text>
</comment>
<dbReference type="InterPro" id="IPR051212">
    <property type="entry name" value="Type-I_RE_S_subunit"/>
</dbReference>
<keyword evidence="3" id="KW-0238">DNA-binding</keyword>
<feature type="domain" description="Type I restriction modification DNA specificity" evidence="6">
    <location>
        <begin position="46"/>
        <end position="188"/>
    </location>
</feature>
<dbReference type="EMBL" id="MGDI01000016">
    <property type="protein sequence ID" value="OGL54163.1"/>
    <property type="molecule type" value="Genomic_DNA"/>
</dbReference>
<feature type="domain" description="Type I restriction modification DNA specificity" evidence="6">
    <location>
        <begin position="271"/>
        <end position="448"/>
    </location>
</feature>
<dbReference type="STRING" id="1817883.A3G31_05215"/>
<sequence>MSSTFKKWTTTPLENLLISLESGSRPRGGVRGIPNGIPSIGGEHLTYKGTFDFTSIKYVPKEFANNMNKGRIQKDDILIVKDGATTGKTAFVDEYFPFKDAVVNEHVFICRPSKFIEPKFLFRFLTSKEGQERILENFQGSAQGGINLSFAPNTEVPFPPFNEQRRIVAKLEKLLHKVDACKERLEKIPLILKRFRQSVLAAACSGRLTADWREKNPIIEPAIKLLASITERRRTAYETALRASSREGNRKPRKIFPDEPPSVESADVDLPETWTVTNVDFLAHVTKLAGFEYTKHITLLDQGDVPVVRAQNVQMGRFVPENLKYIMKDVSNFLDRSQLHGREILMVFIGAGTGNVCMAPKKGRWHLAPNVAKIDVDGANSHYLLLYLQSPIGFFYTTSWIKATAQPSLSMKTIRKIVVHLPPLEEQQEIVRRLKELFEKADEIEERYKKAKAFVDRLTQSILAKTFRGELVPQDPNDEPASVLLERIREEQSKIKTDIKIKTKRRVKK</sequence>
<dbReference type="PANTHER" id="PTHR43140">
    <property type="entry name" value="TYPE-1 RESTRICTION ENZYME ECOKI SPECIFICITY PROTEIN"/>
    <property type="match status" value="1"/>
</dbReference>
<dbReference type="Gene3D" id="3.90.220.20">
    <property type="entry name" value="DNA methylase specificity domains"/>
    <property type="match status" value="2"/>
</dbReference>
<keyword evidence="2" id="KW-0680">Restriction system</keyword>
<evidence type="ECO:0000313" key="7">
    <source>
        <dbReference type="EMBL" id="OGL54163.1"/>
    </source>
</evidence>
<evidence type="ECO:0000313" key="8">
    <source>
        <dbReference type="Proteomes" id="UP000178082"/>
    </source>
</evidence>
<evidence type="ECO:0000256" key="2">
    <source>
        <dbReference type="ARBA" id="ARBA00022747"/>
    </source>
</evidence>